<dbReference type="Pfam" id="PF12775">
    <property type="entry name" value="AAA_7"/>
    <property type="match status" value="1"/>
</dbReference>
<dbReference type="GO" id="GO:0007018">
    <property type="term" value="P:microtubule-based movement"/>
    <property type="evidence" value="ECO:0007669"/>
    <property type="project" value="InterPro"/>
</dbReference>
<evidence type="ECO:0000256" key="8">
    <source>
        <dbReference type="ARBA" id="ARBA00022846"/>
    </source>
</evidence>
<dbReference type="InterPro" id="IPR024317">
    <property type="entry name" value="Dynein_heavy_chain_D4_dom"/>
</dbReference>
<dbReference type="GO" id="GO:0008569">
    <property type="term" value="F:minus-end-directed microtubule motor activity"/>
    <property type="evidence" value="ECO:0007669"/>
    <property type="project" value="InterPro"/>
</dbReference>
<reference evidence="17" key="1">
    <citation type="submission" date="2021-11" db="EMBL/GenBank/DDBJ databases">
        <authorList>
            <consortium name="Genoscope - CEA"/>
            <person name="William W."/>
        </authorList>
    </citation>
    <scope>NUCLEOTIDE SEQUENCE</scope>
</reference>
<evidence type="ECO:0000256" key="5">
    <source>
        <dbReference type="ARBA" id="ARBA00022701"/>
    </source>
</evidence>
<dbReference type="GO" id="GO:0030286">
    <property type="term" value="C:dynein complex"/>
    <property type="evidence" value="ECO:0007669"/>
    <property type="project" value="UniProtKB-KW"/>
</dbReference>
<dbReference type="FunFam" id="3.20.180.20:FF:000003">
    <property type="entry name" value="Dynein heavy chain 12, axonemal"/>
    <property type="match status" value="1"/>
</dbReference>
<dbReference type="FunFam" id="1.10.8.710:FF:000004">
    <property type="entry name" value="Dynein axonemal heavy chain 6"/>
    <property type="match status" value="1"/>
</dbReference>
<keyword evidence="6" id="KW-0547">Nucleotide-binding</keyword>
<dbReference type="FunFam" id="3.40.50.300:FF:000362">
    <property type="entry name" value="Dynein, axonemal, heavy chain 6"/>
    <property type="match status" value="1"/>
</dbReference>
<dbReference type="Pfam" id="PF12777">
    <property type="entry name" value="MT"/>
    <property type="match status" value="1"/>
</dbReference>
<dbReference type="InterPro" id="IPR041589">
    <property type="entry name" value="DNAH3_AAA_lid_1"/>
</dbReference>
<dbReference type="Gene3D" id="1.20.1270.280">
    <property type="match status" value="1"/>
</dbReference>
<dbReference type="OrthoDB" id="5593012at2759"/>
<proteinExistence type="inferred from homology"/>
<dbReference type="InterPro" id="IPR035706">
    <property type="entry name" value="AAA_9"/>
</dbReference>
<evidence type="ECO:0000256" key="6">
    <source>
        <dbReference type="ARBA" id="ARBA00022741"/>
    </source>
</evidence>
<dbReference type="Pfam" id="PF12781">
    <property type="entry name" value="AAA_9"/>
    <property type="match status" value="1"/>
</dbReference>
<evidence type="ECO:0000256" key="14">
    <source>
        <dbReference type="ARBA" id="ARBA00023273"/>
    </source>
</evidence>
<dbReference type="GO" id="GO:0031514">
    <property type="term" value="C:motile cilium"/>
    <property type="evidence" value="ECO:0007669"/>
    <property type="project" value="UniProtKB-SubCell"/>
</dbReference>
<evidence type="ECO:0000256" key="12">
    <source>
        <dbReference type="ARBA" id="ARBA00023175"/>
    </source>
</evidence>
<keyword evidence="13" id="KW-0206">Cytoskeleton</keyword>
<feature type="domain" description="AAA+ ATPase" evidence="16">
    <location>
        <begin position="1994"/>
        <end position="2148"/>
    </location>
</feature>
<dbReference type="Pfam" id="PF17857">
    <property type="entry name" value="AAA_lid_1"/>
    <property type="match status" value="1"/>
</dbReference>
<comment type="caution">
    <text evidence="17">The sequence shown here is derived from an EMBL/GenBank/DDBJ whole genome shotgun (WGS) entry which is preliminary data.</text>
</comment>
<keyword evidence="8" id="KW-0282">Flagellum</keyword>
<organism evidence="17 18">
    <name type="scientific">Pelagomonas calceolata</name>
    <dbReference type="NCBI Taxonomy" id="35677"/>
    <lineage>
        <taxon>Eukaryota</taxon>
        <taxon>Sar</taxon>
        <taxon>Stramenopiles</taxon>
        <taxon>Ochrophyta</taxon>
        <taxon>Pelagophyceae</taxon>
        <taxon>Pelagomonadales</taxon>
        <taxon>Pelagomonadaceae</taxon>
        <taxon>Pelagomonas</taxon>
    </lineage>
</organism>
<dbReference type="GO" id="GO:0051959">
    <property type="term" value="F:dynein light intermediate chain binding"/>
    <property type="evidence" value="ECO:0007669"/>
    <property type="project" value="InterPro"/>
</dbReference>
<dbReference type="Pfam" id="PF12774">
    <property type="entry name" value="AAA_6"/>
    <property type="match status" value="1"/>
</dbReference>
<evidence type="ECO:0000256" key="11">
    <source>
        <dbReference type="ARBA" id="ARBA00023069"/>
    </source>
</evidence>
<dbReference type="Gene3D" id="6.10.140.1060">
    <property type="match status" value="1"/>
</dbReference>
<dbReference type="GO" id="GO:0005524">
    <property type="term" value="F:ATP binding"/>
    <property type="evidence" value="ECO:0007669"/>
    <property type="project" value="UniProtKB-KW"/>
</dbReference>
<dbReference type="Gene3D" id="1.10.8.1220">
    <property type="match status" value="1"/>
</dbReference>
<dbReference type="FunFam" id="1.20.920.20:FF:000001">
    <property type="entry name" value="dynein heavy chain 2, axonemal"/>
    <property type="match status" value="1"/>
</dbReference>
<dbReference type="Pfam" id="PF12780">
    <property type="entry name" value="AAA_8"/>
    <property type="match status" value="1"/>
</dbReference>
<dbReference type="SMART" id="SM00382">
    <property type="entry name" value="AAA"/>
    <property type="match status" value="2"/>
</dbReference>
<dbReference type="Gene3D" id="1.10.8.710">
    <property type="match status" value="1"/>
</dbReference>
<evidence type="ECO:0000256" key="2">
    <source>
        <dbReference type="ARBA" id="ARBA00004430"/>
    </source>
</evidence>
<evidence type="ECO:0000256" key="7">
    <source>
        <dbReference type="ARBA" id="ARBA00022840"/>
    </source>
</evidence>
<evidence type="ECO:0000259" key="16">
    <source>
        <dbReference type="SMART" id="SM00382"/>
    </source>
</evidence>
<evidence type="ECO:0000256" key="9">
    <source>
        <dbReference type="ARBA" id="ARBA00023017"/>
    </source>
</evidence>
<dbReference type="InterPro" id="IPR041658">
    <property type="entry name" value="AAA_lid_11"/>
</dbReference>
<evidence type="ECO:0000256" key="10">
    <source>
        <dbReference type="ARBA" id="ARBA00023054"/>
    </source>
</evidence>
<dbReference type="FunFam" id="3.10.490.20:FF:000005">
    <property type="entry name" value="Dynein axonemal heavy chain 6"/>
    <property type="match status" value="1"/>
</dbReference>
<dbReference type="FunFam" id="1.20.140.100:FF:000004">
    <property type="entry name" value="Dynein axonemal heavy chain 6"/>
    <property type="match status" value="1"/>
</dbReference>
<dbReference type="Gene3D" id="3.40.50.300">
    <property type="entry name" value="P-loop containing nucleotide triphosphate hydrolases"/>
    <property type="match status" value="5"/>
</dbReference>
<dbReference type="InterPro" id="IPR024743">
    <property type="entry name" value="Dynein_HC_stalk"/>
</dbReference>
<protein>
    <recommendedName>
        <fullName evidence="16">AAA+ ATPase domain-containing protein</fullName>
    </recommendedName>
</protein>
<name>A0A8J2SJ49_9STRA</name>
<evidence type="ECO:0000256" key="3">
    <source>
        <dbReference type="ARBA" id="ARBA00008887"/>
    </source>
</evidence>
<dbReference type="Gene3D" id="1.10.472.130">
    <property type="match status" value="1"/>
</dbReference>
<dbReference type="Pfam" id="PF17852">
    <property type="entry name" value="Dynein_AAA_lid"/>
    <property type="match status" value="1"/>
</dbReference>
<dbReference type="InterPro" id="IPR027417">
    <property type="entry name" value="P-loop_NTPase"/>
</dbReference>
<dbReference type="InterPro" id="IPR043160">
    <property type="entry name" value="Dynein_C_barrel"/>
</dbReference>
<dbReference type="InterPro" id="IPR042222">
    <property type="entry name" value="Dynein_2_N"/>
</dbReference>
<dbReference type="PANTHER" id="PTHR22878:SF68">
    <property type="entry name" value="DYNEIN HEAVY CHAIN 6, AXONEMAL-LIKE"/>
    <property type="match status" value="1"/>
</dbReference>
<keyword evidence="10 15" id="KW-0175">Coiled coil</keyword>
<sequence>MYDEADAPPPALDLSQEELRKRLRALPPGFDKNALKPLKMLSRTGRMTSKRRKTQEQFSRTAPGLMKRTQATNAKGVLSTERAALALTSRHVLSKPHKVRQVISPTRSIMSVEEAAVVPYSEPVKQVVSFLDSLELSDQQMASFIDDAGSFLYLTRRSRQSSAYDLRVCEWAEVDESDYFTVSCNGVTQFEKTDSEFTSLSVFEKEYKDYHAMARIPFFFKYRSWKTFQVWKKVVKRGKIRAASKVIKQQLFLFAPALRDALLKVQGLCQDTLTYGLLSADPSVTYELQDFVKEQEARQAEMAEGLVRFSADVQQVARSACDDVVDQFLKQAGIVADHRMTFMERAALRSECRKLTRFLRLVDCHVVAALRELALEAAANALRLVDPPPHKLPKHVVYRDDPDTVVKADPLAFLNEAEEVSATPLFRVEVSFVESELQLSPSKDQMQLCFNDVLQSCLRVVGIPDRIFAHPDLALYVMTDGDEPHGEQREEITVQDLVGREPSWRSCSQDIADALARTFDETANYCEVFQPYAGKGSVSVENDAFLAGHKTAFGDPVDLQAYSDAINKFRDQRDDFRTIPRSADVSILRVDSLDLKTELLPSPTRCVDALQALLPELMDLGFKKLLRDINTQLPTVTGSPQDVAEFVHKMKVVRESQQSVEGYQQRQEHLKQMASLMKREHWPLPEQQSANMVMCDENVSQLESGAQIAEAGEEDGKKRFSNEIEKEVPSLKKKIGLVREKLDDPIIASVHEKPSTVLSFLESNQDSLDDLRKRSETLSEYQVALGLDVDEYDTLDEVQLDLTLKLKLWRGVKEWSQLTAGWVIQALLEVDAAEMEKQVNLYTKTVFQAQKGMPGNPVVPRLKDSVDTFTPLLPCVVNLRNNNLQERHWDEIHALLGFEVKGDKHFTLGDLVNRGVTDHADAITVIATNATQESVLEEMMAKVAAAWESTELVVMPYKDVKDLYILGDVSELIAALDESLVTVNTVLGSRYVGGIRDFVETWRKNLILFQDTLDEWLACQRAWMYLETIFASADIIRQLPAAAKKFQSVDKSWKATMKATADDPMALKSCTVAGRKDMFLAHNNTLDKIQKSLDEYIETKCSAFPRFYFLSADELLEILSQSKNPQAVQPHMRKCFDNLVRLDFGDDATSVDIQAMFSGEGERVALGKNLKARGNVEDWLSSVEARMKLSLHGLMKIGLQDYENSVRDEWVVGGTAGQVVATVAQMMWARGSEKALKEGSMQTWYQTQLDDLQGLITKIRSDLTSLQRKCVVALVTTDVHARDIVEDLKNKGVDRVDDFNWMQQLRYYWESVGGGEDCLIRHSDAVINYGYEYMGATSRLVITPLTDRCWLTLTGSYGLKLGAAPAGPAGTGKTESSKDLAKAMAIQCVVFNCSDQIDYKMMGKLFRGLAQSGSWTCLDEFNRIDIEVLSVIAQQLLVLREGRLAGKNNINFMGVGIKLVDHHVIITMNPGYAGRTELPDNLQVCFRPVSMMVPNYALIAEIMLFAEGFGDAKTLSRKMCKLYILCSEQLSQQPHYDYGLRAVKSVLVMAGGLKRANPDISEDLVLIRALRDSNLPKFLADDIPLFFAIIKDLFPGVVVPDNDYGEFQVAMEEEITKAGLQNVPGFHKKVIQMFDIFNIRFGATLVGPTGAGKSTCYRILSRIMTSLHQAGSKNEQYQEVAFEILNPKCITMGELYGEVNMVTQEWRDGLASTIMRRAVNDETPIRKWTVFDGPIDALWIENMNTVLDDNMTLCLANGERIKLKIEMKMLFEVMDLAVASPATVSRIGVVFMTPSDLGWMPYITSWTQTFPETVPELVKTKLIVLYESCFQKGLSFQRKRCKEPVGCVDIQLATSSAMIFQSILFGPESKVSFETYGEKPDLLERLVEKLWYFSFVWSVGGSCQAQDHERFDDFAKELMETSGEEGSAVPLDVPGMGTSFDYFVDCTIEGGKFVPWRNIVPSFKYQKDVAYTAILVPTEDTTRFSYLMRTLITVDKPVFVTGMTGTGKTVMVQNLLRSLEPYPDEGGLAVVPTFMNFSAQTLSLITQQAIESKLEKKRKNLLGAPAGKKCIFFVDDINMPLVESYGAQPPVELLRQFLDFKGFYDRDKLFWKDITDTMLFTGAAPPGGGRSVVTPRFTRHYNVFCVPPASEAVMRVIFESIFSGFMKPFDKDVQRLVGGIVAATIEVYNSISAELLPTPAKFHYTFNLRDISKVFQGMLMISPVKCKDQDTLSKLWLHESQRVFYDRLINEEDQQWFERLACELLSRHLGQMTSADQIFGEHSVLFCDFMKAGVDVENRRYELGGIDKITALLGDALDEYNVSFPTRMNLVFFSDAVRHIARMSRILRQPRGNAMLVGVGGSGKQSTTRMASFIAQMPCLSIEISRGYGLKDFREDIKVFMVKTGVEGTNVAFLFTDTQVVEESMLEDINSILNSGEIPNLFPQDELDKICSDMIPVCDALGVPASRDNCVATFVQRVWDKLHICLCMSPVGDALRVRCRQFPSLVNCCTIDWYLGWPESALFAVANQFLASFKFGAEDDAKEEVCRTAVAKICVKVHTSINETGEKFFNELRRKTYTTPKSYLDLIGMYSSKLGELQGQVDVKIEQMEVGCAKLAETNAVVDGLRGELKELAPVLEQKAADAEVMLKQVAVDQAEADVVKEKVSAEEATLAKQSAEVKAVADDAQADLDVAMPALNNAVKALDSLTKADITEVKAFAKPAPAVQITMEGVCIMLDEKPDWPTAKKVLGDSQFLQNLKTYDKDNIPEPTIKKLQKYINDENMQVAVVERVSTAAKGLCMWLHAMNVYHKVAKEVGPKRAKVAELTAQLEAANAELQEKRDNLAAVVAKVEQLQKTCDETVAEKQRLLDAQAQTAMRLQNAEKLTGGLSSEGVRWKENLGNFRSQRIDLIGDTLLSCAAISYYGPFTGTYRDVLFADWTELARSLDLPTSSNPTLLNTVGDPVQVREWQTQLLPTDEVSTNNAILVMQGQRWPLMIDPQAQANRWLRKMLEKDLLVSTMTDINLLRVLENGIRNGKPLLIEDVHESIEPALEPVLAKAIFTEGARRLIRLGDSNVDYDDLFKLFMTSKMPNPHYLPEVAIKTTIINFTVTMEGLEDQLLGDVVKAEMPAVEKKNVQLLLQMSADRKKVAELEADILKRLSEAQGNILDDEDLINTLAESKKVSIMIGKRMEAAVVTKQEIDEAREAYRTVATRGSIIYFVIADMAQIDPMYQYSLQYYQALFNLCLKNSEPCEEQQKRLDIIIKYSTENCYANICRGLFEKDKTLYSALLVFNILRHADKIPSKEWGLFVRGPGIVDRDAQPTNPRPEKIPEASWDLLCAAEFNLEDATGEEVVPSPYAGVTLSITKDWDSWLTWLEAPDPYKAPLPAPFEDSTTRFSKLIAIRALRDEQQLKAVNEYVRGEFGDELADAKAGTMDEIYADLDNATPCIFILSKGSDPTGMLFKLAKQKDYSDRLQLVSLGQGQGPVAESLVAKGVKSGDWVLLQNCMLAKSWMHNLEVMCFELGENRESNHKDFRLFLTSSPAPYFPVAVLQNGVKMTNEPPKGIRANLLRSYQNLVKPEDFDTCAKSDAFKRILSALCFFHGNILERRKFGPLGWNIRYAFDESDLETSINVMRRFLDEQESIPWDALRFITGHINYGGRVTDDWDRRCIVTILSIYFNEAIMVQEDGAYKPHSFSRSGLYKPASVGPLQEHTDYFSSLPQIDEPEIFGMHENANITFNRAESSTLMSSILALQPREGGGGGGKSSDEIVIDVIDDAEERMPALLDEDDKGPTTFVIQDNGLLTSLDTVLMQEMVKFNRLMTNMSSSLSLLRRAIGGLAIMSSDLDDMYVGLMNNQLPPIWEKVSFATMKTLGSWMKDALSRIEFMRTWLVNGLPVSFPLPVFFFPQGFMTGTLQTFARKYMVAIDTLSFKFGICGFEEPQEHPEDGVLCSGMMLEGAKWDPDAAMVVDSVLGEMYTPLPIVHFIPAVGHVIAPTSYACPIYKTAVRKGVLSTTGMSTNFVVAVELPTAVDPDTWVLAGVAALLNLTD</sequence>
<keyword evidence="14" id="KW-0966">Cell projection</keyword>
<dbReference type="Gene3D" id="1.20.58.1120">
    <property type="match status" value="1"/>
</dbReference>
<keyword evidence="4" id="KW-0963">Cytoplasm</keyword>
<dbReference type="Gene3D" id="1.20.140.100">
    <property type="entry name" value="Dynein heavy chain, N-terminal domain 2"/>
    <property type="match status" value="1"/>
</dbReference>
<dbReference type="Gene3D" id="3.10.490.20">
    <property type="match status" value="1"/>
</dbReference>
<dbReference type="Gene3D" id="1.10.8.720">
    <property type="entry name" value="Region D6 of dynein motor"/>
    <property type="match status" value="1"/>
</dbReference>
<dbReference type="FunFam" id="1.20.920.30:FF:000005">
    <property type="entry name" value="Dynein, axonemal, heavy chain 2"/>
    <property type="match status" value="1"/>
</dbReference>
<dbReference type="FunFam" id="3.40.50.300:FF:001145">
    <property type="entry name" value="Putative dynein heavy chain"/>
    <property type="match status" value="1"/>
</dbReference>
<dbReference type="InterPro" id="IPR042219">
    <property type="entry name" value="AAA_lid_11_sf"/>
</dbReference>
<dbReference type="InterPro" id="IPR004273">
    <property type="entry name" value="Dynein_heavy_D6_P-loop"/>
</dbReference>
<dbReference type="FunFam" id="1.10.8.720:FF:000001">
    <property type="entry name" value="dynein heavy chain 7, axonemal"/>
    <property type="match status" value="1"/>
</dbReference>
<accession>A0A8J2SJ49</accession>
<dbReference type="InterPro" id="IPR003593">
    <property type="entry name" value="AAA+_ATPase"/>
</dbReference>
<dbReference type="Pfam" id="PF03028">
    <property type="entry name" value="Dynein_heavy"/>
    <property type="match status" value="1"/>
</dbReference>
<dbReference type="InterPro" id="IPR013602">
    <property type="entry name" value="Dynein_heavy_linker"/>
</dbReference>
<dbReference type="Pfam" id="PF18198">
    <property type="entry name" value="AAA_lid_11"/>
    <property type="match status" value="1"/>
</dbReference>
<dbReference type="SUPFAM" id="SSF52540">
    <property type="entry name" value="P-loop containing nucleoside triphosphate hydrolases"/>
    <property type="match status" value="4"/>
</dbReference>
<dbReference type="InterPro" id="IPR035699">
    <property type="entry name" value="AAA_6"/>
</dbReference>
<dbReference type="FunFam" id="1.20.58.1120:FF:000001">
    <property type="entry name" value="dynein heavy chain 2, axonemal"/>
    <property type="match status" value="1"/>
</dbReference>
<comment type="subcellular location">
    <subcellularLocation>
        <location evidence="1">Cell projection</location>
        <location evidence="1">Cilium</location>
        <location evidence="1">Flagellum</location>
    </subcellularLocation>
    <subcellularLocation>
        <location evidence="2">Cytoplasm</location>
        <location evidence="2">Cytoskeleton</location>
        <location evidence="2">Cilium axoneme</location>
    </subcellularLocation>
</comment>
<keyword evidence="9" id="KW-0243">Dynein</keyword>
<evidence type="ECO:0000256" key="1">
    <source>
        <dbReference type="ARBA" id="ARBA00004230"/>
    </source>
</evidence>
<dbReference type="FunFam" id="1.10.8.1220:FF:000001">
    <property type="entry name" value="Dynein axonemal heavy chain 5"/>
    <property type="match status" value="1"/>
</dbReference>
<dbReference type="Gene3D" id="3.20.180.20">
    <property type="entry name" value="Dynein heavy chain, N-terminal domain 2"/>
    <property type="match status" value="1"/>
</dbReference>
<dbReference type="Gene3D" id="1.20.920.20">
    <property type="match status" value="1"/>
</dbReference>
<keyword evidence="7" id="KW-0067">ATP-binding</keyword>
<dbReference type="Gene3D" id="1.20.920.30">
    <property type="match status" value="1"/>
</dbReference>
<feature type="coiled-coil region" evidence="15">
    <location>
        <begin position="2818"/>
        <end position="2869"/>
    </location>
</feature>
<keyword evidence="11" id="KW-0969">Cilium</keyword>
<dbReference type="Gene3D" id="1.10.287.2620">
    <property type="match status" value="1"/>
</dbReference>
<evidence type="ECO:0000256" key="13">
    <source>
        <dbReference type="ARBA" id="ARBA00023212"/>
    </source>
</evidence>
<feature type="domain" description="AAA+ ATPase" evidence="16">
    <location>
        <begin position="1359"/>
        <end position="1497"/>
    </location>
</feature>
<comment type="similarity">
    <text evidence="3">Belongs to the dynein heavy chain family.</text>
</comment>
<evidence type="ECO:0000313" key="17">
    <source>
        <dbReference type="EMBL" id="CAH0371493.1"/>
    </source>
</evidence>
<evidence type="ECO:0000313" key="18">
    <source>
        <dbReference type="Proteomes" id="UP000789595"/>
    </source>
</evidence>
<dbReference type="InterPro" id="IPR043157">
    <property type="entry name" value="Dynein_AAA1S"/>
</dbReference>
<dbReference type="FunFam" id="3.40.50.300:FF:002141">
    <property type="entry name" value="Dynein heavy chain"/>
    <property type="match status" value="1"/>
</dbReference>
<evidence type="ECO:0000256" key="15">
    <source>
        <dbReference type="SAM" id="Coils"/>
    </source>
</evidence>
<dbReference type="InterPro" id="IPR042228">
    <property type="entry name" value="Dynein_linker_3"/>
</dbReference>
<dbReference type="InterPro" id="IPR041228">
    <property type="entry name" value="Dynein_C"/>
</dbReference>
<dbReference type="GO" id="GO:0045505">
    <property type="term" value="F:dynein intermediate chain binding"/>
    <property type="evidence" value="ECO:0007669"/>
    <property type="project" value="InterPro"/>
</dbReference>
<dbReference type="GO" id="GO:0005874">
    <property type="term" value="C:microtubule"/>
    <property type="evidence" value="ECO:0007669"/>
    <property type="project" value="UniProtKB-KW"/>
</dbReference>
<dbReference type="Proteomes" id="UP000789595">
    <property type="component" value="Unassembled WGS sequence"/>
</dbReference>
<dbReference type="InterPro" id="IPR026983">
    <property type="entry name" value="DHC"/>
</dbReference>
<gene>
    <name evidence="17" type="ORF">PECAL_3P14390</name>
</gene>
<keyword evidence="5" id="KW-0493">Microtubule</keyword>
<dbReference type="PANTHER" id="PTHR22878">
    <property type="entry name" value="DYNEIN HEAVY CHAIN 6, AXONEMAL-LIKE-RELATED"/>
    <property type="match status" value="1"/>
</dbReference>
<dbReference type="GO" id="GO:0005930">
    <property type="term" value="C:axoneme"/>
    <property type="evidence" value="ECO:0007669"/>
    <property type="project" value="UniProtKB-SubCell"/>
</dbReference>
<keyword evidence="18" id="KW-1185">Reference proteome</keyword>
<dbReference type="EMBL" id="CAKKNE010000003">
    <property type="protein sequence ID" value="CAH0371493.1"/>
    <property type="molecule type" value="Genomic_DNA"/>
</dbReference>
<keyword evidence="12" id="KW-0505">Motor protein</keyword>
<dbReference type="Pfam" id="PF08393">
    <property type="entry name" value="DHC_N2"/>
    <property type="match status" value="1"/>
</dbReference>
<dbReference type="InterPro" id="IPR041466">
    <property type="entry name" value="Dynein_AAA5_ext"/>
</dbReference>
<dbReference type="FunFam" id="3.40.50.300:FF:000063">
    <property type="entry name" value="dynein heavy chain 6, axonemal"/>
    <property type="match status" value="1"/>
</dbReference>
<dbReference type="Pfam" id="PF18199">
    <property type="entry name" value="Dynein_C"/>
    <property type="match status" value="1"/>
</dbReference>
<evidence type="ECO:0000256" key="4">
    <source>
        <dbReference type="ARBA" id="ARBA00022490"/>
    </source>
</evidence>